<protein>
    <submittedName>
        <fullName evidence="1">Uncharacterized protein</fullName>
    </submittedName>
</protein>
<organism evidence="1 2">
    <name type="scientific">Xenopus laevis</name>
    <name type="common">African clawed frog</name>
    <dbReference type="NCBI Taxonomy" id="8355"/>
    <lineage>
        <taxon>Eukaryota</taxon>
        <taxon>Metazoa</taxon>
        <taxon>Chordata</taxon>
        <taxon>Craniata</taxon>
        <taxon>Vertebrata</taxon>
        <taxon>Euteleostomi</taxon>
        <taxon>Amphibia</taxon>
        <taxon>Batrachia</taxon>
        <taxon>Anura</taxon>
        <taxon>Pipoidea</taxon>
        <taxon>Pipidae</taxon>
        <taxon>Xenopodinae</taxon>
        <taxon>Xenopus</taxon>
        <taxon>Xenopus</taxon>
    </lineage>
</organism>
<dbReference type="EMBL" id="CM004476">
    <property type="protein sequence ID" value="OCT75528.1"/>
    <property type="molecule type" value="Genomic_DNA"/>
</dbReference>
<evidence type="ECO:0000313" key="2">
    <source>
        <dbReference type="Proteomes" id="UP000694892"/>
    </source>
</evidence>
<dbReference type="Proteomes" id="UP000694892">
    <property type="component" value="Chromosome 6L"/>
</dbReference>
<accession>A0A974HF20</accession>
<name>A0A974HF20_XENLA</name>
<gene>
    <name evidence="1" type="ORF">XELAEV_18030709mg</name>
</gene>
<reference evidence="2" key="1">
    <citation type="journal article" date="2016" name="Nature">
        <title>Genome evolution in the allotetraploid frog Xenopus laevis.</title>
        <authorList>
            <person name="Session A.M."/>
            <person name="Uno Y."/>
            <person name="Kwon T."/>
            <person name="Chapman J.A."/>
            <person name="Toyoda A."/>
            <person name="Takahashi S."/>
            <person name="Fukui A."/>
            <person name="Hikosaka A."/>
            <person name="Suzuki A."/>
            <person name="Kondo M."/>
            <person name="van Heeringen S.J."/>
            <person name="Quigley I."/>
            <person name="Heinz S."/>
            <person name="Ogino H."/>
            <person name="Ochi H."/>
            <person name="Hellsten U."/>
            <person name="Lyons J.B."/>
            <person name="Simakov O."/>
            <person name="Putnam N."/>
            <person name="Stites J."/>
            <person name="Kuroki Y."/>
            <person name="Tanaka T."/>
            <person name="Michiue T."/>
            <person name="Watanabe M."/>
            <person name="Bogdanovic O."/>
            <person name="Lister R."/>
            <person name="Georgiou G."/>
            <person name="Paranjpe S.S."/>
            <person name="van Kruijsbergen I."/>
            <person name="Shu S."/>
            <person name="Carlson J."/>
            <person name="Kinoshita T."/>
            <person name="Ohta Y."/>
            <person name="Mawaribuchi S."/>
            <person name="Jenkins J."/>
            <person name="Grimwood J."/>
            <person name="Schmutz J."/>
            <person name="Mitros T."/>
            <person name="Mozaffari S.V."/>
            <person name="Suzuki Y."/>
            <person name="Haramoto Y."/>
            <person name="Yamamoto T.S."/>
            <person name="Takagi C."/>
            <person name="Heald R."/>
            <person name="Miller K."/>
            <person name="Haudenschild C."/>
            <person name="Kitzman J."/>
            <person name="Nakayama T."/>
            <person name="Izutsu Y."/>
            <person name="Robert J."/>
            <person name="Fortriede J."/>
            <person name="Burns K."/>
            <person name="Lotay V."/>
            <person name="Karimi K."/>
            <person name="Yasuoka Y."/>
            <person name="Dichmann D.S."/>
            <person name="Flajnik M.F."/>
            <person name="Houston D.W."/>
            <person name="Shendure J."/>
            <person name="DuPasquier L."/>
            <person name="Vize P.D."/>
            <person name="Zorn A.M."/>
            <person name="Ito M."/>
            <person name="Marcotte E.M."/>
            <person name="Wallingford J.B."/>
            <person name="Ito Y."/>
            <person name="Asashima M."/>
            <person name="Ueno N."/>
            <person name="Matsuda Y."/>
            <person name="Veenstra G.J."/>
            <person name="Fujiyama A."/>
            <person name="Harland R.M."/>
            <person name="Taira M."/>
            <person name="Rokhsar D.S."/>
        </authorList>
    </citation>
    <scope>NUCLEOTIDE SEQUENCE [LARGE SCALE GENOMIC DNA]</scope>
    <source>
        <strain evidence="2">J</strain>
    </source>
</reference>
<sequence length="114" mass="13334">MLKYKHDLASKWSLNAMYLKNSAFQPDMDPSFYIKWSNTNFPTIGDLLDQQTHTIISLARIQERAPITKLLMFEFFQICHFVTPYYKAMAMATPTKFEILARKGLPKKRLISII</sequence>
<dbReference type="AlphaFoldDB" id="A0A974HF20"/>
<evidence type="ECO:0000313" key="1">
    <source>
        <dbReference type="EMBL" id="OCT75528.1"/>
    </source>
</evidence>
<proteinExistence type="predicted"/>